<name>A0A2N0SLX2_BIFLN</name>
<feature type="transmembrane region" description="Helical" evidence="1">
    <location>
        <begin position="130"/>
        <end position="153"/>
    </location>
</feature>
<gene>
    <name evidence="2" type="ORF">DWV59_10460</name>
</gene>
<organism evidence="2 3">
    <name type="scientific">Bifidobacterium longum</name>
    <dbReference type="NCBI Taxonomy" id="216816"/>
    <lineage>
        <taxon>Bacteria</taxon>
        <taxon>Bacillati</taxon>
        <taxon>Actinomycetota</taxon>
        <taxon>Actinomycetes</taxon>
        <taxon>Bifidobacteriales</taxon>
        <taxon>Bifidobacteriaceae</taxon>
        <taxon>Bifidobacterium</taxon>
    </lineage>
</organism>
<keyword evidence="1" id="KW-0812">Transmembrane</keyword>
<evidence type="ECO:0000313" key="3">
    <source>
        <dbReference type="Proteomes" id="UP000265775"/>
    </source>
</evidence>
<dbReference type="Proteomes" id="UP000265775">
    <property type="component" value="Unassembled WGS sequence"/>
</dbReference>
<accession>A0A2N0SLX2</accession>
<evidence type="ECO:0000256" key="1">
    <source>
        <dbReference type="SAM" id="Phobius"/>
    </source>
</evidence>
<evidence type="ECO:0000313" key="2">
    <source>
        <dbReference type="EMBL" id="RGW63262.1"/>
    </source>
</evidence>
<comment type="caution">
    <text evidence="2">The sequence shown here is derived from an EMBL/GenBank/DDBJ whole genome shotgun (WGS) entry which is preliminary data.</text>
</comment>
<keyword evidence="1" id="KW-1133">Transmembrane helix</keyword>
<keyword evidence="1" id="KW-0472">Membrane</keyword>
<reference evidence="2 3" key="1">
    <citation type="submission" date="2018-08" db="EMBL/GenBank/DDBJ databases">
        <title>A genome reference for cultivated species of the human gut microbiota.</title>
        <authorList>
            <person name="Zou Y."/>
            <person name="Xue W."/>
            <person name="Luo G."/>
        </authorList>
    </citation>
    <scope>NUCLEOTIDE SEQUENCE [LARGE SCALE GENOMIC DNA]</scope>
    <source>
        <strain evidence="2 3">AF11-12</strain>
    </source>
</reference>
<dbReference type="RefSeq" id="WP_101025942.1">
    <property type="nucleotide sequence ID" value="NZ_CAXSUE010000011.1"/>
</dbReference>
<protein>
    <submittedName>
        <fullName evidence="2">Uncharacterized protein</fullName>
    </submittedName>
</protein>
<proteinExistence type="predicted"/>
<dbReference type="AlphaFoldDB" id="A0A2N0SLX2"/>
<sequence>MSRQLSEKQVLEMLGIPDFRHLSKDRIMSFTSALPQMEPQVAIAALQQVPHFADTSLEIMRIYKETVSQTLAEDQENVQSFNASCDMVLGLLETLSQNDDLSFEQKNELIDRMMAVLKMKSDKDTETKRFKFAVIGAVAVLGCFLTGAVLAALGGSSQISTGEDDDPSEE</sequence>
<dbReference type="EMBL" id="QSAR01000015">
    <property type="protein sequence ID" value="RGW63262.1"/>
    <property type="molecule type" value="Genomic_DNA"/>
</dbReference>